<protein>
    <recommendedName>
        <fullName evidence="2">C-type lectin domain-containing protein</fullName>
    </recommendedName>
</protein>
<proteinExistence type="predicted"/>
<feature type="domain" description="C-type lectin" evidence="2">
    <location>
        <begin position="109"/>
        <end position="225"/>
    </location>
</feature>
<dbReference type="InterPro" id="IPR001304">
    <property type="entry name" value="C-type_lectin-like"/>
</dbReference>
<name>A0A8C5J1J8_JUNHY</name>
<dbReference type="Ensembl" id="ENSJHYT00000015110.1">
    <property type="protein sequence ID" value="ENSJHYP00000012491.1"/>
    <property type="gene ID" value="ENSJHYG00000009734.1"/>
</dbReference>
<dbReference type="SMART" id="SM00034">
    <property type="entry name" value="CLECT"/>
    <property type="match status" value="1"/>
</dbReference>
<dbReference type="InterPro" id="IPR050828">
    <property type="entry name" value="C-type_lectin/matrix_domain"/>
</dbReference>
<evidence type="ECO:0000313" key="4">
    <source>
        <dbReference type="Proteomes" id="UP000694408"/>
    </source>
</evidence>
<dbReference type="CDD" id="cd00037">
    <property type="entry name" value="CLECT"/>
    <property type="match status" value="1"/>
</dbReference>
<dbReference type="Proteomes" id="UP000694408">
    <property type="component" value="Unplaced"/>
</dbReference>
<evidence type="ECO:0000256" key="1">
    <source>
        <dbReference type="ARBA" id="ARBA00004401"/>
    </source>
</evidence>
<dbReference type="Pfam" id="PF00059">
    <property type="entry name" value="Lectin_C"/>
    <property type="match status" value="1"/>
</dbReference>
<dbReference type="PANTHER" id="PTHR45710">
    <property type="entry name" value="C-TYPE LECTIN DOMAIN-CONTAINING PROTEIN 180"/>
    <property type="match status" value="1"/>
</dbReference>
<evidence type="ECO:0000313" key="3">
    <source>
        <dbReference type="Ensembl" id="ENSJHYP00000012491.1"/>
    </source>
</evidence>
<comment type="subcellular location">
    <subcellularLocation>
        <location evidence="1">Cell membrane</location>
        <topology evidence="1">Single-pass type II membrane protein</topology>
    </subcellularLocation>
</comment>
<dbReference type="SUPFAM" id="SSF56436">
    <property type="entry name" value="C-type lectin-like"/>
    <property type="match status" value="1"/>
</dbReference>
<dbReference type="InterPro" id="IPR016187">
    <property type="entry name" value="CTDL_fold"/>
</dbReference>
<dbReference type="GO" id="GO:0005886">
    <property type="term" value="C:plasma membrane"/>
    <property type="evidence" value="ECO:0007669"/>
    <property type="project" value="UniProtKB-SubCell"/>
</dbReference>
<reference evidence="3" key="1">
    <citation type="submission" date="2025-08" db="UniProtKB">
        <authorList>
            <consortium name="Ensembl"/>
        </authorList>
    </citation>
    <scope>IDENTIFICATION</scope>
</reference>
<organism evidence="3 4">
    <name type="scientific">Junco hyemalis</name>
    <name type="common">Dark-eyed junco</name>
    <dbReference type="NCBI Taxonomy" id="40217"/>
    <lineage>
        <taxon>Eukaryota</taxon>
        <taxon>Metazoa</taxon>
        <taxon>Chordata</taxon>
        <taxon>Craniata</taxon>
        <taxon>Vertebrata</taxon>
        <taxon>Euteleostomi</taxon>
        <taxon>Archelosauria</taxon>
        <taxon>Archosauria</taxon>
        <taxon>Dinosauria</taxon>
        <taxon>Saurischia</taxon>
        <taxon>Theropoda</taxon>
        <taxon>Coelurosauria</taxon>
        <taxon>Aves</taxon>
        <taxon>Neognathae</taxon>
        <taxon>Neoaves</taxon>
        <taxon>Telluraves</taxon>
        <taxon>Australaves</taxon>
        <taxon>Passeriformes</taxon>
        <taxon>Passerellidae</taxon>
        <taxon>Junco</taxon>
    </lineage>
</organism>
<sequence>MQQYKLSFKKLLRSLINWIFVTLTIFRNSFNLQNLRNISKVEQKPVSTAVLLEENRKYDITIESLKNGQILGVKSFQTRKSNSTKYFCIPLKSCPCSPVGTCSQGWVAFQSSCYQMGKESKPWKVAQQTCETSSQGAHLLDIGSEEEHGFVLSYLQKISRIIMLWTGLNDLKVNGSPYLLKDGISSLSMIPENQTDCYALQRDPTGPDYFFTGFFCYVQLPYICEYECNYIFKIFFIYS</sequence>
<evidence type="ECO:0000259" key="2">
    <source>
        <dbReference type="PROSITE" id="PS50041"/>
    </source>
</evidence>
<accession>A0A8C5J1J8</accession>
<dbReference type="AlphaFoldDB" id="A0A8C5J1J8"/>
<reference evidence="3" key="2">
    <citation type="submission" date="2025-09" db="UniProtKB">
        <authorList>
            <consortium name="Ensembl"/>
        </authorList>
    </citation>
    <scope>IDENTIFICATION</scope>
</reference>
<dbReference type="PANTHER" id="PTHR45710:SF26">
    <property type="entry name" value="RH26557P"/>
    <property type="match status" value="1"/>
</dbReference>
<dbReference type="PROSITE" id="PS50041">
    <property type="entry name" value="C_TYPE_LECTIN_2"/>
    <property type="match status" value="1"/>
</dbReference>
<dbReference type="Gene3D" id="3.10.100.10">
    <property type="entry name" value="Mannose-Binding Protein A, subunit A"/>
    <property type="match status" value="1"/>
</dbReference>
<dbReference type="InterPro" id="IPR016186">
    <property type="entry name" value="C-type_lectin-like/link_sf"/>
</dbReference>
<keyword evidence="4" id="KW-1185">Reference proteome</keyword>